<dbReference type="InterPro" id="IPR013830">
    <property type="entry name" value="SGNH_hydro"/>
</dbReference>
<dbReference type="InterPro" id="IPR036514">
    <property type="entry name" value="SGNH_hydro_sf"/>
</dbReference>
<evidence type="ECO:0000313" key="2">
    <source>
        <dbReference type="EMBL" id="PAD78516.1"/>
    </source>
</evidence>
<comment type="caution">
    <text evidence="2">The sequence shown here is derived from an EMBL/GenBank/DDBJ whole genome shotgun (WGS) entry which is preliminary data.</text>
</comment>
<dbReference type="EMBL" id="NPBY01000021">
    <property type="protein sequence ID" value="PAD78516.1"/>
    <property type="molecule type" value="Genomic_DNA"/>
</dbReference>
<dbReference type="SUPFAM" id="SSF52266">
    <property type="entry name" value="SGNH hydrolase"/>
    <property type="match status" value="1"/>
</dbReference>
<name>A0A268EZF6_9BACL</name>
<dbReference type="CDD" id="cd00229">
    <property type="entry name" value="SGNH_hydrolase"/>
    <property type="match status" value="1"/>
</dbReference>
<feature type="domain" description="SGNH hydrolase-type esterase" evidence="1">
    <location>
        <begin position="198"/>
        <end position="352"/>
    </location>
</feature>
<protein>
    <submittedName>
        <fullName evidence="2">GDSL family lipase</fullName>
    </submittedName>
</protein>
<dbReference type="Proteomes" id="UP000215596">
    <property type="component" value="Unassembled WGS sequence"/>
</dbReference>
<dbReference type="PANTHER" id="PTHR43784:SF2">
    <property type="entry name" value="GDSL-LIKE LIPASE_ACYLHYDROLASE, PUTATIVE (AFU_ORTHOLOGUE AFUA_2G00820)-RELATED"/>
    <property type="match status" value="1"/>
</dbReference>
<evidence type="ECO:0000313" key="3">
    <source>
        <dbReference type="Proteomes" id="UP000215596"/>
    </source>
</evidence>
<proteinExistence type="predicted"/>
<dbReference type="OrthoDB" id="1828825at2"/>
<dbReference type="Gene3D" id="3.40.50.1110">
    <property type="entry name" value="SGNH hydrolase"/>
    <property type="match status" value="1"/>
</dbReference>
<dbReference type="InterPro" id="IPR053140">
    <property type="entry name" value="GDSL_Rv0518-like"/>
</dbReference>
<organism evidence="2 3">
    <name type="scientific">Paenibacillus campinasensis</name>
    <dbReference type="NCBI Taxonomy" id="66347"/>
    <lineage>
        <taxon>Bacteria</taxon>
        <taxon>Bacillati</taxon>
        <taxon>Bacillota</taxon>
        <taxon>Bacilli</taxon>
        <taxon>Bacillales</taxon>
        <taxon>Paenibacillaceae</taxon>
        <taxon>Paenibacillus</taxon>
    </lineage>
</organism>
<dbReference type="AlphaFoldDB" id="A0A268EZF6"/>
<reference evidence="2 3" key="1">
    <citation type="submission" date="2017-07" db="EMBL/GenBank/DDBJ databases">
        <title>Isolation and whole genome analysis of endospore-forming bacteria from heroin.</title>
        <authorList>
            <person name="Kalinowski J."/>
            <person name="Ahrens B."/>
            <person name="Al-Dilaimi A."/>
            <person name="Winkler A."/>
            <person name="Wibberg D."/>
            <person name="Schleenbecker U."/>
            <person name="Ruckert C."/>
            <person name="Wolfel R."/>
            <person name="Grass G."/>
        </authorList>
    </citation>
    <scope>NUCLEOTIDE SEQUENCE [LARGE SCALE GENOMIC DNA]</scope>
    <source>
        <strain evidence="2 3">7537-G1</strain>
    </source>
</reference>
<dbReference type="Pfam" id="PF13472">
    <property type="entry name" value="Lipase_GDSL_2"/>
    <property type="match status" value="1"/>
</dbReference>
<sequence>MRGNYASISAVSTATNYILVEEDTSTRTYRTYIKPRESGPLELRLWHSNAVDSTWDVGAVAKGSMPGGSWRIEAAYVADGGTDRNGQVVPGTSVQVMFGGQPDKEVAPSETFWSDPVQIELSEGHDLAFTWTITTSSSGASVPYNTEGLLVSAYEAEGNQAKDGPHDKFIPAANRLVMPAFIGYAKPQAEPVKQRIVFLGDSITQGVRTAKDGYTYWVARIADGLGPDYSVWNLGSGWARAYDASADGPWLAKAAEGDIVAVALGVNDIDIGARSSEELLGDLTAIVKRLKQKKRDAGSAVQVILFTVPPFNFTGDREKVWRTVNEVIRTRPPEGVDAVFDFAELLSCPAPDEHRIEPKYMSNADDPHPSGLAGAVVAEAFLKWFAAAYQ</sequence>
<accession>A0A268EZF6</accession>
<dbReference type="PANTHER" id="PTHR43784">
    <property type="entry name" value="GDSL-LIKE LIPASE/ACYLHYDROLASE, PUTATIVE (AFU_ORTHOLOGUE AFUA_2G00820)-RELATED"/>
    <property type="match status" value="1"/>
</dbReference>
<evidence type="ECO:0000259" key="1">
    <source>
        <dbReference type="Pfam" id="PF13472"/>
    </source>
</evidence>
<gene>
    <name evidence="2" type="ORF">CHH67_06850</name>
</gene>